<evidence type="ECO:0000313" key="3">
    <source>
        <dbReference type="Proteomes" id="UP001152797"/>
    </source>
</evidence>
<dbReference type="Proteomes" id="UP001152797">
    <property type="component" value="Unassembled WGS sequence"/>
</dbReference>
<evidence type="ECO:0000313" key="1">
    <source>
        <dbReference type="EMBL" id="CAI3983786.1"/>
    </source>
</evidence>
<accession>A0A9P1C4P7</accession>
<reference evidence="2" key="2">
    <citation type="submission" date="2024-04" db="EMBL/GenBank/DDBJ databases">
        <authorList>
            <person name="Chen Y."/>
            <person name="Shah S."/>
            <person name="Dougan E. K."/>
            <person name="Thang M."/>
            <person name="Chan C."/>
        </authorList>
    </citation>
    <scope>NUCLEOTIDE SEQUENCE [LARGE SCALE GENOMIC DNA]</scope>
</reference>
<evidence type="ECO:0000313" key="2">
    <source>
        <dbReference type="EMBL" id="CAL1137161.1"/>
    </source>
</evidence>
<sequence length="329" mass="37117">MSSLLFHVSQRWHSGCRRAVWLRPRLVPQLSRSLCSKADRGLFQDFLDLTCRGFTSTEESDVRQAGARVLAVGAAKLVEMDRGEMAAYQELDEQLQLGVEKLRELLSPSAEADAPRAAFQEEWKGDSELQLTFVSQLGESLVGGIQGQISLREAVADVADASYTVEKEGRTFAVLPWKKKDDKEIGMDMVKAFDDSWIDIPCGWKPYQVCKDFERVILPEVIGGHAWGTDMLLVRRGSKWPGWKTGIQGTSSAGKRLCSHVDWFEIDVSGRRCVFRGEDTQRTPSKKLDPFWRSWGGRVLLEKISQHEQIEVFKAFLRTTACATWSRAT</sequence>
<dbReference type="EMBL" id="CAMXCT030000835">
    <property type="protein sequence ID" value="CAL4771098.1"/>
    <property type="molecule type" value="Genomic_DNA"/>
</dbReference>
<organism evidence="1">
    <name type="scientific">Cladocopium goreaui</name>
    <dbReference type="NCBI Taxonomy" id="2562237"/>
    <lineage>
        <taxon>Eukaryota</taxon>
        <taxon>Sar</taxon>
        <taxon>Alveolata</taxon>
        <taxon>Dinophyceae</taxon>
        <taxon>Suessiales</taxon>
        <taxon>Symbiodiniaceae</taxon>
        <taxon>Cladocopium</taxon>
    </lineage>
</organism>
<dbReference type="EMBL" id="CAMXCT010000835">
    <property type="protein sequence ID" value="CAI3983786.1"/>
    <property type="molecule type" value="Genomic_DNA"/>
</dbReference>
<dbReference type="OrthoDB" id="406029at2759"/>
<comment type="caution">
    <text evidence="1">The sequence shown here is derived from an EMBL/GenBank/DDBJ whole genome shotgun (WGS) entry which is preliminary data.</text>
</comment>
<protein>
    <submittedName>
        <fullName evidence="1">Uncharacterized protein</fullName>
    </submittedName>
</protein>
<proteinExistence type="predicted"/>
<keyword evidence="3" id="KW-1185">Reference proteome</keyword>
<dbReference type="EMBL" id="CAMXCT020000835">
    <property type="protein sequence ID" value="CAL1137161.1"/>
    <property type="molecule type" value="Genomic_DNA"/>
</dbReference>
<name>A0A9P1C4P7_9DINO</name>
<dbReference type="AlphaFoldDB" id="A0A9P1C4P7"/>
<reference evidence="1" key="1">
    <citation type="submission" date="2022-10" db="EMBL/GenBank/DDBJ databases">
        <authorList>
            <person name="Chen Y."/>
            <person name="Dougan E. K."/>
            <person name="Chan C."/>
            <person name="Rhodes N."/>
            <person name="Thang M."/>
        </authorList>
    </citation>
    <scope>NUCLEOTIDE SEQUENCE</scope>
</reference>
<gene>
    <name evidence="1" type="ORF">C1SCF055_LOCUS11370</name>
</gene>